<dbReference type="SUPFAM" id="SSF51230">
    <property type="entry name" value="Single hybrid motif"/>
    <property type="match status" value="1"/>
</dbReference>
<dbReference type="NCBIfam" id="NF002270">
    <property type="entry name" value="PRK01202.1"/>
    <property type="match status" value="1"/>
</dbReference>
<gene>
    <name evidence="6" type="ORF">SBOR_3567</name>
</gene>
<dbReference type="HOGENOM" id="CLU_097408_1_2_1"/>
<comment type="caution">
    <text evidence="6">The sequence shown here is derived from an EMBL/GenBank/DDBJ whole genome shotgun (WGS) entry which is preliminary data.</text>
</comment>
<dbReference type="InterPro" id="IPR017453">
    <property type="entry name" value="GCV_H_sub"/>
</dbReference>
<feature type="domain" description="Lipoyl-binding" evidence="5">
    <location>
        <begin position="63"/>
        <end position="149"/>
    </location>
</feature>
<comment type="similarity">
    <text evidence="1 4">Belongs to the GcvH family.</text>
</comment>
<sequence>MASIARSLRPCASKITSSMVKTVPPWGSSSFGAVRAFSVSRAAFAKKYTKDHEWIQLSSDNKTGTIGISDYAANALGDVVFVELPTVPVDVGAGDAIGAVESVKSASDINSPITCKIVQSNKILEETPSTINKGPEDETTAGGWFAKVEIGEQGIKDLEGLMDESAYKAFTKDSGA</sequence>
<evidence type="ECO:0000313" key="7">
    <source>
        <dbReference type="Proteomes" id="UP000019487"/>
    </source>
</evidence>
<evidence type="ECO:0000256" key="2">
    <source>
        <dbReference type="ARBA" id="ARBA00022823"/>
    </source>
</evidence>
<dbReference type="GO" id="GO:0009249">
    <property type="term" value="P:protein lipoylation"/>
    <property type="evidence" value="ECO:0007669"/>
    <property type="project" value="TreeGrafter"/>
</dbReference>
<comment type="subunit">
    <text evidence="4">The glycine cleavage system is composed of four proteins: P, T, L and H.</text>
</comment>
<dbReference type="InterPro" id="IPR011053">
    <property type="entry name" value="Single_hybrid_motif"/>
</dbReference>
<dbReference type="EMBL" id="AYSA01000155">
    <property type="protein sequence ID" value="ESZ96090.1"/>
    <property type="molecule type" value="Genomic_DNA"/>
</dbReference>
<dbReference type="GO" id="GO:0005739">
    <property type="term" value="C:mitochondrion"/>
    <property type="evidence" value="ECO:0007669"/>
    <property type="project" value="UniProtKB-SubCell"/>
</dbReference>
<dbReference type="PANTHER" id="PTHR11715">
    <property type="entry name" value="GLYCINE CLEAVAGE SYSTEM H PROTEIN"/>
    <property type="match status" value="1"/>
</dbReference>
<comment type="subcellular location">
    <subcellularLocation>
        <location evidence="4">Mitochondrion</location>
    </subcellularLocation>
</comment>
<proteinExistence type="inferred from homology"/>
<dbReference type="GO" id="GO:0005960">
    <property type="term" value="C:glycine cleavage complex"/>
    <property type="evidence" value="ECO:0007669"/>
    <property type="project" value="UniProtKB-UniRule"/>
</dbReference>
<keyword evidence="4" id="KW-0809">Transit peptide</keyword>
<dbReference type="Pfam" id="PF01597">
    <property type="entry name" value="GCV_H"/>
    <property type="match status" value="1"/>
</dbReference>
<evidence type="ECO:0000256" key="4">
    <source>
        <dbReference type="RuleBase" id="RU364055"/>
    </source>
</evidence>
<organism evidence="6 7">
    <name type="scientific">Sclerotinia borealis (strain F-4128)</name>
    <dbReference type="NCBI Taxonomy" id="1432307"/>
    <lineage>
        <taxon>Eukaryota</taxon>
        <taxon>Fungi</taxon>
        <taxon>Dikarya</taxon>
        <taxon>Ascomycota</taxon>
        <taxon>Pezizomycotina</taxon>
        <taxon>Leotiomycetes</taxon>
        <taxon>Helotiales</taxon>
        <taxon>Sclerotiniaceae</taxon>
        <taxon>Sclerotinia</taxon>
    </lineage>
</organism>
<dbReference type="Proteomes" id="UP000019487">
    <property type="component" value="Unassembled WGS sequence"/>
</dbReference>
<dbReference type="InterPro" id="IPR033753">
    <property type="entry name" value="GCV_H/Fam206"/>
</dbReference>
<keyword evidence="2 3" id="KW-0450">Lipoyl</keyword>
<evidence type="ECO:0000256" key="1">
    <source>
        <dbReference type="ARBA" id="ARBA00009249"/>
    </source>
</evidence>
<name>W9CNK3_SCLBF</name>
<dbReference type="InterPro" id="IPR002930">
    <property type="entry name" value="GCV_H"/>
</dbReference>
<comment type="cofactor">
    <cofactor evidence="4">
        <name>(R)-lipoate</name>
        <dbReference type="ChEBI" id="CHEBI:83088"/>
    </cofactor>
    <text evidence="4">Binds 1 lipoyl cofactor covalently.</text>
</comment>
<evidence type="ECO:0000313" key="6">
    <source>
        <dbReference type="EMBL" id="ESZ96090.1"/>
    </source>
</evidence>
<dbReference type="STRING" id="1432307.W9CNK3"/>
<evidence type="ECO:0000256" key="3">
    <source>
        <dbReference type="PIRSR" id="PIRSR617453-50"/>
    </source>
</evidence>
<dbReference type="InterPro" id="IPR000089">
    <property type="entry name" value="Biotin_lipoyl"/>
</dbReference>
<keyword evidence="7" id="KW-1185">Reference proteome</keyword>
<comment type="function">
    <text evidence="4">The H protein shuttles the methylamine group of glycine from the P protein to the T protein.</text>
</comment>
<dbReference type="AlphaFoldDB" id="W9CNK3"/>
<dbReference type="PROSITE" id="PS50968">
    <property type="entry name" value="BIOTINYL_LIPOYL"/>
    <property type="match status" value="1"/>
</dbReference>
<evidence type="ECO:0000259" key="5">
    <source>
        <dbReference type="PROSITE" id="PS50968"/>
    </source>
</evidence>
<dbReference type="CDD" id="cd06848">
    <property type="entry name" value="GCS_H"/>
    <property type="match status" value="1"/>
</dbReference>
<dbReference type="OrthoDB" id="10264154at2759"/>
<dbReference type="PANTHER" id="PTHR11715:SF3">
    <property type="entry name" value="GLYCINE CLEAVAGE SYSTEM H PROTEIN-RELATED"/>
    <property type="match status" value="1"/>
</dbReference>
<reference evidence="6 7" key="1">
    <citation type="journal article" date="2014" name="Genome Announc.">
        <title>Draft genome sequence of Sclerotinia borealis, a psychrophilic plant pathogenic fungus.</title>
        <authorList>
            <person name="Mardanov A.V."/>
            <person name="Beletsky A.V."/>
            <person name="Kadnikov V.V."/>
            <person name="Ignatov A.N."/>
            <person name="Ravin N.V."/>
        </authorList>
    </citation>
    <scope>NUCLEOTIDE SEQUENCE [LARGE SCALE GENOMIC DNA]</scope>
    <source>
        <strain evidence="7">F-4157</strain>
    </source>
</reference>
<dbReference type="NCBIfam" id="TIGR00527">
    <property type="entry name" value="gcvH"/>
    <property type="match status" value="1"/>
</dbReference>
<accession>W9CNK3</accession>
<feature type="modified residue" description="N6-lipoyllysine" evidence="3">
    <location>
        <position position="104"/>
    </location>
</feature>
<dbReference type="Gene3D" id="2.40.50.100">
    <property type="match status" value="1"/>
</dbReference>
<keyword evidence="4" id="KW-0496">Mitochondrion</keyword>
<dbReference type="GO" id="GO:0019464">
    <property type="term" value="P:glycine decarboxylation via glycine cleavage system"/>
    <property type="evidence" value="ECO:0007669"/>
    <property type="project" value="UniProtKB-UniRule"/>
</dbReference>
<protein>
    <recommendedName>
        <fullName evidence="4">Glycine cleavage system H protein</fullName>
    </recommendedName>
</protein>